<comment type="caution">
    <text evidence="2">The sequence shown here is derived from an EMBL/GenBank/DDBJ whole genome shotgun (WGS) entry which is preliminary data.</text>
</comment>
<reference evidence="2 3" key="1">
    <citation type="submission" date="2015-11" db="EMBL/GenBank/DDBJ databases">
        <title>Genomic analysis of 38 Legionella species identifies large and diverse effector repertoires.</title>
        <authorList>
            <person name="Burstein D."/>
            <person name="Amaro F."/>
            <person name="Zusman T."/>
            <person name="Lifshitz Z."/>
            <person name="Cohen O."/>
            <person name="Gilbert J.A."/>
            <person name="Pupko T."/>
            <person name="Shuman H.A."/>
            <person name="Segal G."/>
        </authorList>
    </citation>
    <scope>NUCLEOTIDE SEQUENCE [LARGE SCALE GENOMIC DNA]</scope>
    <source>
        <strain evidence="2 3">ATCC 49751</strain>
    </source>
</reference>
<dbReference type="Proteomes" id="UP000054869">
    <property type="component" value="Unassembled WGS sequence"/>
</dbReference>
<name>A0A0W0VWD7_9GAMM</name>
<dbReference type="RefSeq" id="WP_051546138.1">
    <property type="nucleotide sequence ID" value="NZ_CAAAJD010000009.1"/>
</dbReference>
<organism evidence="2 3">
    <name type="scientific">Legionella lansingensis</name>
    <dbReference type="NCBI Taxonomy" id="45067"/>
    <lineage>
        <taxon>Bacteria</taxon>
        <taxon>Pseudomonadati</taxon>
        <taxon>Pseudomonadota</taxon>
        <taxon>Gammaproteobacteria</taxon>
        <taxon>Legionellales</taxon>
        <taxon>Legionellaceae</taxon>
        <taxon>Legionella</taxon>
    </lineage>
</organism>
<keyword evidence="2" id="KW-0808">Transferase</keyword>
<evidence type="ECO:0000259" key="1">
    <source>
        <dbReference type="Pfam" id="PF13302"/>
    </source>
</evidence>
<dbReference type="AlphaFoldDB" id="A0A0W0VWD7"/>
<sequence>MSKIFPVLESGDIRIVKFERKHLTQRYVSWLNDPEVVKFSEQRYYEHTLATCTSYFEAVEKTTDHFLAIEALTPNLGHIGNIGVAIDIHNRVADMSIIVGEKKAWGTGLATTAWSAVLRELLMNQGIRKVTAGTMAMNESMLRLMKRSGMKIEARRARHFIWEGKEVDLVQSAIFNNELMSISN</sequence>
<dbReference type="GO" id="GO:0016747">
    <property type="term" value="F:acyltransferase activity, transferring groups other than amino-acyl groups"/>
    <property type="evidence" value="ECO:0007669"/>
    <property type="project" value="InterPro"/>
</dbReference>
<dbReference type="InterPro" id="IPR016181">
    <property type="entry name" value="Acyl_CoA_acyltransferase"/>
</dbReference>
<dbReference type="Pfam" id="PF13302">
    <property type="entry name" value="Acetyltransf_3"/>
    <property type="match status" value="1"/>
</dbReference>
<feature type="domain" description="N-acetyltransferase" evidence="1">
    <location>
        <begin position="14"/>
        <end position="151"/>
    </location>
</feature>
<proteinExistence type="predicted"/>
<keyword evidence="3" id="KW-1185">Reference proteome</keyword>
<accession>A0A0W0VWD7</accession>
<dbReference type="OrthoDB" id="9801656at2"/>
<dbReference type="STRING" id="45067.Llan_0457"/>
<dbReference type="Gene3D" id="3.40.630.30">
    <property type="match status" value="1"/>
</dbReference>
<dbReference type="InterPro" id="IPR000182">
    <property type="entry name" value="GNAT_dom"/>
</dbReference>
<dbReference type="SUPFAM" id="SSF55729">
    <property type="entry name" value="Acyl-CoA N-acyltransferases (Nat)"/>
    <property type="match status" value="1"/>
</dbReference>
<dbReference type="PATRIC" id="fig|45067.4.peg.481"/>
<dbReference type="PANTHER" id="PTHR43415:SF3">
    <property type="entry name" value="GNAT-FAMILY ACETYLTRANSFERASE"/>
    <property type="match status" value="1"/>
</dbReference>
<evidence type="ECO:0000313" key="3">
    <source>
        <dbReference type="Proteomes" id="UP000054869"/>
    </source>
</evidence>
<gene>
    <name evidence="2" type="ORF">Llan_0457</name>
</gene>
<dbReference type="PANTHER" id="PTHR43415">
    <property type="entry name" value="SPERMIDINE N(1)-ACETYLTRANSFERASE"/>
    <property type="match status" value="1"/>
</dbReference>
<evidence type="ECO:0000313" key="2">
    <source>
        <dbReference type="EMBL" id="KTD24318.1"/>
    </source>
</evidence>
<dbReference type="eggNOG" id="COG1670">
    <property type="taxonomic scope" value="Bacteria"/>
</dbReference>
<protein>
    <submittedName>
        <fullName evidence="2">Putative N-acetyltransferase</fullName>
    </submittedName>
</protein>
<dbReference type="EMBL" id="LNYI01000010">
    <property type="protein sequence ID" value="KTD24318.1"/>
    <property type="molecule type" value="Genomic_DNA"/>
</dbReference>